<dbReference type="Proteomes" id="UP000262802">
    <property type="component" value="Chromosome"/>
</dbReference>
<reference evidence="3 4" key="1">
    <citation type="submission" date="2018-09" db="EMBL/GenBank/DDBJ databases">
        <title>Hymenobacter medium sp. nov., isolated from R2A medium.</title>
        <authorList>
            <person name="Yingchao G."/>
        </authorList>
    </citation>
    <scope>NUCLEOTIDE SEQUENCE [LARGE SCALE GENOMIC DNA]</scope>
    <source>
        <strain evidence="4">sh-6</strain>
    </source>
</reference>
<dbReference type="RefSeq" id="WP_119444906.1">
    <property type="nucleotide sequence ID" value="NZ_CP032317.1"/>
</dbReference>
<evidence type="ECO:0000256" key="1">
    <source>
        <dbReference type="SAM" id="MobiDB-lite"/>
    </source>
</evidence>
<gene>
    <name evidence="3" type="ORF">D3Y59_09895</name>
</gene>
<feature type="compositionally biased region" description="Polar residues" evidence="1">
    <location>
        <begin position="21"/>
        <end position="37"/>
    </location>
</feature>
<name>A0A3B7R086_9BACT</name>
<dbReference type="AlphaFoldDB" id="A0A3B7R086"/>
<proteinExistence type="predicted"/>
<feature type="compositionally biased region" description="Polar residues" evidence="1">
    <location>
        <begin position="62"/>
        <end position="73"/>
    </location>
</feature>
<dbReference type="KEGG" id="hyh:D3Y59_09895"/>
<feature type="region of interest" description="Disordered" evidence="1">
    <location>
        <begin position="21"/>
        <end position="136"/>
    </location>
</feature>
<feature type="chain" id="PRO_5017788125" evidence="2">
    <location>
        <begin position="18"/>
        <end position="136"/>
    </location>
</feature>
<evidence type="ECO:0000256" key="2">
    <source>
        <dbReference type="SAM" id="SignalP"/>
    </source>
</evidence>
<sequence>MKKTLFLALAAAAFSFASCTQNENSAEQRTVQDNTDGTAEGAQPAPGTTADQSGDGPASIEGTDQTTTNNGSSIYGGPTSRASTPGSATSTTGRTATTTSGSATSGSTASGSATGTGSGTTSGTTTAGTGTATTAQ</sequence>
<dbReference type="EMBL" id="CP032317">
    <property type="protein sequence ID" value="AYA37335.1"/>
    <property type="molecule type" value="Genomic_DNA"/>
</dbReference>
<evidence type="ECO:0000313" key="4">
    <source>
        <dbReference type="Proteomes" id="UP000262802"/>
    </source>
</evidence>
<protein>
    <submittedName>
        <fullName evidence="3">Uncharacterized protein</fullName>
    </submittedName>
</protein>
<keyword evidence="2" id="KW-0732">Signal</keyword>
<evidence type="ECO:0000313" key="3">
    <source>
        <dbReference type="EMBL" id="AYA37335.1"/>
    </source>
</evidence>
<keyword evidence="4" id="KW-1185">Reference proteome</keyword>
<dbReference type="OrthoDB" id="9922432at2"/>
<accession>A0A3B7R086</accession>
<organism evidence="3 4">
    <name type="scientific">Hymenobacter oligotrophus</name>
    <dbReference type="NCBI Taxonomy" id="2319843"/>
    <lineage>
        <taxon>Bacteria</taxon>
        <taxon>Pseudomonadati</taxon>
        <taxon>Bacteroidota</taxon>
        <taxon>Cytophagia</taxon>
        <taxon>Cytophagales</taxon>
        <taxon>Hymenobacteraceae</taxon>
        <taxon>Hymenobacter</taxon>
    </lineage>
</organism>
<feature type="compositionally biased region" description="Low complexity" evidence="1">
    <location>
        <begin position="78"/>
        <end position="113"/>
    </location>
</feature>
<feature type="signal peptide" evidence="2">
    <location>
        <begin position="1"/>
        <end position="17"/>
    </location>
</feature>
<feature type="compositionally biased region" description="Low complexity" evidence="1">
    <location>
        <begin position="121"/>
        <end position="136"/>
    </location>
</feature>
<dbReference type="PROSITE" id="PS51257">
    <property type="entry name" value="PROKAR_LIPOPROTEIN"/>
    <property type="match status" value="1"/>
</dbReference>